<dbReference type="Gene3D" id="3.40.1710.10">
    <property type="entry name" value="abc type-2 transporter like domain"/>
    <property type="match status" value="1"/>
</dbReference>
<dbReference type="InterPro" id="IPR013525">
    <property type="entry name" value="ABC2_TM"/>
</dbReference>
<evidence type="ECO:0000256" key="2">
    <source>
        <dbReference type="ARBA" id="ARBA00022475"/>
    </source>
</evidence>
<dbReference type="PANTHER" id="PTHR30294">
    <property type="entry name" value="MEMBRANE COMPONENT OF ABC TRANSPORTER YHHJ-RELATED"/>
    <property type="match status" value="1"/>
</dbReference>
<proteinExistence type="predicted"/>
<dbReference type="GO" id="GO:0005886">
    <property type="term" value="C:plasma membrane"/>
    <property type="evidence" value="ECO:0007669"/>
    <property type="project" value="UniProtKB-SubCell"/>
</dbReference>
<keyword evidence="2" id="KW-1003">Cell membrane</keyword>
<feature type="transmembrane region" description="Helical" evidence="6">
    <location>
        <begin position="415"/>
        <end position="437"/>
    </location>
</feature>
<feature type="transmembrane region" description="Helical" evidence="6">
    <location>
        <begin position="246"/>
        <end position="270"/>
    </location>
</feature>
<reference evidence="8" key="1">
    <citation type="submission" date="2019-12" db="EMBL/GenBank/DDBJ databases">
        <title>Clostridiaceae gen. nov. sp. nov., isolated from sediment in Xinjiang, China.</title>
        <authorList>
            <person name="Zhang R."/>
        </authorList>
    </citation>
    <scope>NUCLEOTIDE SEQUENCE</scope>
    <source>
        <strain evidence="8">D2Q-11</strain>
    </source>
</reference>
<evidence type="ECO:0000256" key="6">
    <source>
        <dbReference type="SAM" id="Phobius"/>
    </source>
</evidence>
<feature type="transmembrane region" description="Helical" evidence="6">
    <location>
        <begin position="20"/>
        <end position="39"/>
    </location>
</feature>
<dbReference type="EMBL" id="WSFT01000024">
    <property type="protein sequence ID" value="MBS4537910.1"/>
    <property type="molecule type" value="Genomic_DNA"/>
</dbReference>
<keyword evidence="5 6" id="KW-0472">Membrane</keyword>
<dbReference type="InterPro" id="IPR051449">
    <property type="entry name" value="ABC-2_transporter_component"/>
</dbReference>
<evidence type="ECO:0000256" key="1">
    <source>
        <dbReference type="ARBA" id="ARBA00004651"/>
    </source>
</evidence>
<name>A0A942UUU9_9FIRM</name>
<dbReference type="GO" id="GO:0140359">
    <property type="term" value="F:ABC-type transporter activity"/>
    <property type="evidence" value="ECO:0007669"/>
    <property type="project" value="InterPro"/>
</dbReference>
<dbReference type="Proteomes" id="UP000724672">
    <property type="component" value="Unassembled WGS sequence"/>
</dbReference>
<evidence type="ECO:0000313" key="9">
    <source>
        <dbReference type="Proteomes" id="UP000724672"/>
    </source>
</evidence>
<accession>A0A942UUU9</accession>
<feature type="transmembrane region" description="Helical" evidence="6">
    <location>
        <begin position="325"/>
        <end position="349"/>
    </location>
</feature>
<comment type="subcellular location">
    <subcellularLocation>
        <location evidence="1">Cell membrane</location>
        <topology evidence="1">Multi-pass membrane protein</topology>
    </subcellularLocation>
</comment>
<dbReference type="Pfam" id="PF12698">
    <property type="entry name" value="ABC2_membrane_3"/>
    <property type="match status" value="1"/>
</dbReference>
<sequence>MRILSMIIKDLKVILSDKKALGTILLMPVILTSILSAALQGNFGGEDFTRTVDIAIVKEYDKEKDKEKLKDTMRDMSNMVDLEMDIENMLDDNLDMEKIFFDEFLGNEDIKKFIDYKLTDREKAISLLKDGEVDSIVILPDNFLYDMNVNFLTTYRNEIDIKVVGDPDKSISTQIIESIMMGFTENLSSMIIGKNVFIEKALEEGGSFDVFNNLDTVIENISEELEESRVVVKNITIEGKKPISSFGYYSIAMTTMFILFSAGLGGRALLEEKDNTTYQRMIVSGTSKADIIAGKFFTIFSLALIQITTMITFSTFVLGVDWGNIINVVAISLLACFAVSGLGILISSLTFKSGNYKMANVFETVIIQGMALVGGSFFPVEIMPSFVQKLSLLSVNGLALKSFHKVMMGYEFKLIWKYLLSLFGIGVLCIAITLYVLKERGRVKNA</sequence>
<dbReference type="AlphaFoldDB" id="A0A942UUU9"/>
<evidence type="ECO:0000256" key="3">
    <source>
        <dbReference type="ARBA" id="ARBA00022692"/>
    </source>
</evidence>
<evidence type="ECO:0000256" key="5">
    <source>
        <dbReference type="ARBA" id="ARBA00023136"/>
    </source>
</evidence>
<dbReference type="PANTHER" id="PTHR30294:SF48">
    <property type="entry name" value="LINEARMYCIN RESISTANCE PERMEASE PROTEIN LNRM"/>
    <property type="match status" value="1"/>
</dbReference>
<gene>
    <name evidence="8" type="ORF">GOQ27_05520</name>
</gene>
<feature type="transmembrane region" description="Helical" evidence="6">
    <location>
        <begin position="291"/>
        <end position="313"/>
    </location>
</feature>
<dbReference type="RefSeq" id="WP_203365839.1">
    <property type="nucleotide sequence ID" value="NZ_WSFT01000024.1"/>
</dbReference>
<protein>
    <submittedName>
        <fullName evidence="8">ABC transporter permease</fullName>
    </submittedName>
</protein>
<evidence type="ECO:0000259" key="7">
    <source>
        <dbReference type="Pfam" id="PF12698"/>
    </source>
</evidence>
<keyword evidence="9" id="KW-1185">Reference proteome</keyword>
<comment type="caution">
    <text evidence="8">The sequence shown here is derived from an EMBL/GenBank/DDBJ whole genome shotgun (WGS) entry which is preliminary data.</text>
</comment>
<feature type="transmembrane region" description="Helical" evidence="6">
    <location>
        <begin position="361"/>
        <end position="380"/>
    </location>
</feature>
<evidence type="ECO:0000256" key="4">
    <source>
        <dbReference type="ARBA" id="ARBA00022989"/>
    </source>
</evidence>
<keyword evidence="3 6" id="KW-0812">Transmembrane</keyword>
<organism evidence="8 9">
    <name type="scientific">Anaeromonas frigoriresistens</name>
    <dbReference type="NCBI Taxonomy" id="2683708"/>
    <lineage>
        <taxon>Bacteria</taxon>
        <taxon>Bacillati</taxon>
        <taxon>Bacillota</taxon>
        <taxon>Tissierellia</taxon>
        <taxon>Tissierellales</taxon>
        <taxon>Thermohalobacteraceae</taxon>
        <taxon>Anaeromonas</taxon>
    </lineage>
</organism>
<evidence type="ECO:0000313" key="8">
    <source>
        <dbReference type="EMBL" id="MBS4537910.1"/>
    </source>
</evidence>
<feature type="domain" description="ABC-2 type transporter transmembrane" evidence="7">
    <location>
        <begin position="21"/>
        <end position="435"/>
    </location>
</feature>
<keyword evidence="4 6" id="KW-1133">Transmembrane helix</keyword>